<protein>
    <submittedName>
        <fullName evidence="1">Uncharacterized protein</fullName>
    </submittedName>
</protein>
<reference evidence="1" key="2">
    <citation type="submission" date="2024-05" db="EMBL/GenBank/DDBJ databases">
        <authorList>
            <person name="Matrishin C.B."/>
            <person name="Kauffman K.M."/>
        </authorList>
    </citation>
    <scope>NUCLEOTIDE SEQUENCE</scope>
</reference>
<dbReference type="EMBL" id="BK068090">
    <property type="protein sequence ID" value="DBA54978.1"/>
    <property type="molecule type" value="Genomic_DNA"/>
</dbReference>
<reference evidence="1" key="1">
    <citation type="journal article" date="2023" name="Microbiome">
        <title>Phages are unrecognized players in the ecology of the oral pathogen Porphyromonas gingivalis.</title>
        <authorList>
            <person name="Matrishin C.B."/>
            <person name="Haase E.M."/>
            <person name="Dewhirst F.E."/>
            <person name="Mark Welch J.L."/>
            <person name="Miranda-Sanchez F."/>
            <person name="Chen T."/>
            <person name="MacFarland D.C."/>
            <person name="Kauffman K.M."/>
        </authorList>
    </citation>
    <scope>NUCLEOTIDE SEQUENCE</scope>
</reference>
<accession>A0AAT9J825</accession>
<proteinExistence type="predicted"/>
<organism evidence="1">
    <name type="scientific">Porphyromonas phage phage008a_KCOM2797</name>
    <dbReference type="NCBI Taxonomy" id="3154099"/>
    <lineage>
        <taxon>Viruses</taxon>
    </lineage>
</organism>
<sequence length="139" mass="15505">MQTFILFLYPADLFQRNLPSGKASEIFVVDIEVCIHLFTGLTSILSDVFRVVIVDAIEGYTMLEKRVDGISQILPISACPDDQIMTSLPQCLHSGHSTGHYLPHGGVRILKQCPIKVYGYDHWMMPLMFVLSTDTTSSA</sequence>
<evidence type="ECO:0000313" key="1">
    <source>
        <dbReference type="EMBL" id="DBA54978.1"/>
    </source>
</evidence>
<name>A0AAT9J825_9VIRU</name>